<protein>
    <submittedName>
        <fullName evidence="1">Uncharacterized protein</fullName>
    </submittedName>
</protein>
<organism evidence="1 2">
    <name type="scientific">Candidatus Blackburnbacteria bacterium RIFCSPHIGHO2_01_FULL_43_15b</name>
    <dbReference type="NCBI Taxonomy" id="1797513"/>
    <lineage>
        <taxon>Bacteria</taxon>
        <taxon>Candidatus Blackburniibacteriota</taxon>
    </lineage>
</organism>
<dbReference type="EMBL" id="MHBW01000011">
    <property type="protein sequence ID" value="OGY09340.1"/>
    <property type="molecule type" value="Genomic_DNA"/>
</dbReference>
<evidence type="ECO:0000313" key="1">
    <source>
        <dbReference type="EMBL" id="OGY09340.1"/>
    </source>
</evidence>
<accession>A0A1G1V1T1</accession>
<proteinExistence type="predicted"/>
<sequence length="87" mass="9695">MLNIIVPNKLKMVKSFSTLGSRISKTRAREGGASVFSSFVFGFLFLVPPSARKKFWPFNQAGEARNKTNVLYPIFSFPPSAECEASF</sequence>
<comment type="caution">
    <text evidence="1">The sequence shown here is derived from an EMBL/GenBank/DDBJ whole genome shotgun (WGS) entry which is preliminary data.</text>
</comment>
<name>A0A1G1V1T1_9BACT</name>
<gene>
    <name evidence="1" type="ORF">A2782_02595</name>
</gene>
<dbReference type="STRING" id="1797513.A2782_02595"/>
<dbReference type="AlphaFoldDB" id="A0A1G1V1T1"/>
<dbReference type="Proteomes" id="UP000177967">
    <property type="component" value="Unassembled WGS sequence"/>
</dbReference>
<evidence type="ECO:0000313" key="2">
    <source>
        <dbReference type="Proteomes" id="UP000177967"/>
    </source>
</evidence>
<reference evidence="1 2" key="1">
    <citation type="journal article" date="2016" name="Nat. Commun.">
        <title>Thousands of microbial genomes shed light on interconnected biogeochemical processes in an aquifer system.</title>
        <authorList>
            <person name="Anantharaman K."/>
            <person name="Brown C.T."/>
            <person name="Hug L.A."/>
            <person name="Sharon I."/>
            <person name="Castelle C.J."/>
            <person name="Probst A.J."/>
            <person name="Thomas B.C."/>
            <person name="Singh A."/>
            <person name="Wilkins M.J."/>
            <person name="Karaoz U."/>
            <person name="Brodie E.L."/>
            <person name="Williams K.H."/>
            <person name="Hubbard S.S."/>
            <person name="Banfield J.F."/>
        </authorList>
    </citation>
    <scope>NUCLEOTIDE SEQUENCE [LARGE SCALE GENOMIC DNA]</scope>
</reference>